<reference evidence="1" key="1">
    <citation type="submission" date="2023-10" db="EMBL/GenBank/DDBJ databases">
        <authorList>
            <person name="Chen Y."/>
            <person name="Shah S."/>
            <person name="Dougan E. K."/>
            <person name="Thang M."/>
            <person name="Chan C."/>
        </authorList>
    </citation>
    <scope>NUCLEOTIDE SEQUENCE [LARGE SCALE GENOMIC DNA]</scope>
</reference>
<gene>
    <name evidence="1" type="ORF">PCOR1329_LOCUS55562</name>
</gene>
<evidence type="ECO:0000313" key="2">
    <source>
        <dbReference type="Proteomes" id="UP001189429"/>
    </source>
</evidence>
<comment type="caution">
    <text evidence="1">The sequence shown here is derived from an EMBL/GenBank/DDBJ whole genome shotgun (WGS) entry which is preliminary data.</text>
</comment>
<proteinExistence type="predicted"/>
<evidence type="ECO:0000313" key="1">
    <source>
        <dbReference type="EMBL" id="CAK0869093.1"/>
    </source>
</evidence>
<dbReference type="EMBL" id="CAUYUJ010016817">
    <property type="protein sequence ID" value="CAK0869093.1"/>
    <property type="molecule type" value="Genomic_DNA"/>
</dbReference>
<feature type="non-terminal residue" evidence="1">
    <location>
        <position position="1"/>
    </location>
</feature>
<organism evidence="1 2">
    <name type="scientific">Prorocentrum cordatum</name>
    <dbReference type="NCBI Taxonomy" id="2364126"/>
    <lineage>
        <taxon>Eukaryota</taxon>
        <taxon>Sar</taxon>
        <taxon>Alveolata</taxon>
        <taxon>Dinophyceae</taxon>
        <taxon>Prorocentrales</taxon>
        <taxon>Prorocentraceae</taxon>
        <taxon>Prorocentrum</taxon>
    </lineage>
</organism>
<protein>
    <submittedName>
        <fullName evidence="1">Uncharacterized protein</fullName>
    </submittedName>
</protein>
<keyword evidence="2" id="KW-1185">Reference proteome</keyword>
<dbReference type="Proteomes" id="UP001189429">
    <property type="component" value="Unassembled WGS sequence"/>
</dbReference>
<sequence length="1113" mass="120237">AGSTIEAELVGGGAAASRGRAQPARAALPRLDFHWIQAWLGQAVGAPRLEGPPGFADRLLPDCWLVTRMDDYFTEVQLSLFLVCDHSSRFAARVRTQGKCGGLSYMRDAKFSVSGGCPLAHCTVCIPKKRGGGVSVSFLEKVLAANPVFPGSVGAIQELESKCAASLVRQRTLQQEAKYTSQTLQKREAALRRAADAHVSAEAALANAKDEVLVATEEVIQARLANDKAIEGYAADGNNILLAIQEAGFTDSGDEFDEKQQPALKELKSQMDRRVSEVAALQQVLQDTIKTAQDIRAAPAKRLHGNGGQAILCKEMLATASFEDWRQAELGRAGKDPFEGFCPIAWYAKAGNPIVVSACLQQKYGFRVPWKTHVGLAFSACGGMDNWWNRAIQAFDDPCPDGIDTGYPAPAVGQNETTLDAADRDPMGDLERDFDHGGTATPIASPTPSRSLAYSGERLMSHFLLDRNMGAKVEVASGSRRGAVRETRVLSGNLAELLYVALDSEIQKPLMQDADGVFVAWVAAVSDLSQQLGEPIPGIIDMAETLGRWSPRPWWMGAELAACGRPKCGEIYKVSFVVISSRARQFATGAQASRGAGMPRPARSWIDVLTLGSRRGQAEGIDAVGRVEVQRLPAPARQDLVSLRARDGKKSARLFAALGAVAPQPKGGGRIPGQLPFLMKLWSKMRDRFSEGWSDRLAEFRGAAARGSSPLQAAIVRSCMGDCCPILFDSSAAILLDLEELNDSISMPVLRKAGLRQGSPAIIVAVELQMFPAPRYLRGRRRVSRDILPAKSLVAGSPRGGKLAKAVQGPILYDAHLRYQRSIVIRTFIDDAAIRVEGTVRSGADALIEAGGFAGRSMQNDAGSRQDEAAKRSGATGELRRLAKLRRLFQILWRTGSYPRALYGHLQMSAPECDIIDFRHCLAAVLATALGDGDPAKAVRRWQLTTWLAMRIQNPELHPRIQQARGVVAPRIKRAGQRKWRILKGPASAAITTLCGIGWGPVKATRWGAACDRSWLTPTADDDKSAAPSTIISGVWLPYVKRLTTFGWELARANRAASPSLRLGGVPGRADTCPVFDEEKQPVFLAFGSFASVPRDAKGFLCVFGGPRRRGGA</sequence>
<accession>A0ABN9V8X4</accession>
<name>A0ABN9V8X4_9DINO</name>